<accession>A0ABY5P442</accession>
<reference evidence="1 2" key="1">
    <citation type="submission" date="2022-08" db="EMBL/GenBank/DDBJ databases">
        <title>Aerococcaceae sp. nov isolated from spoiled eye mask.</title>
        <authorList>
            <person name="Zhou G."/>
            <person name="Xie X.-B."/>
            <person name="Shi Q.-S."/>
            <person name="Wang Y.-S."/>
            <person name="Wen X."/>
            <person name="Peng H."/>
            <person name="Yang X.-J."/>
            <person name="Tao H.-B."/>
            <person name="Huang X.-M."/>
        </authorList>
    </citation>
    <scope>NUCLEOTIDE SEQUENCE [LARGE SCALE GENOMIC DNA]</scope>
    <source>
        <strain evidence="2">DM20194951</strain>
    </source>
</reference>
<protein>
    <submittedName>
        <fullName evidence="1">2-amino-4-oxopentanoate thiolase subunit OrtA</fullName>
        <ecNumber evidence="1">2.3.1.263</ecNumber>
    </submittedName>
</protein>
<evidence type="ECO:0000313" key="1">
    <source>
        <dbReference type="EMBL" id="UUX33502.1"/>
    </source>
</evidence>
<dbReference type="RefSeq" id="WP_313793004.1">
    <property type="nucleotide sequence ID" value="NZ_CP102453.1"/>
</dbReference>
<dbReference type="Pfam" id="PF22010">
    <property type="entry name" value="OrtA"/>
    <property type="match status" value="1"/>
</dbReference>
<dbReference type="EMBL" id="CP102453">
    <property type="protein sequence ID" value="UUX33502.1"/>
    <property type="molecule type" value="Genomic_DNA"/>
</dbReference>
<dbReference type="Proteomes" id="UP001315967">
    <property type="component" value="Chromosome"/>
</dbReference>
<dbReference type="NCBIfam" id="NF040739">
    <property type="entry name" value="ornith_OrtA"/>
    <property type="match status" value="1"/>
</dbReference>
<dbReference type="EC" id="2.3.1.263" evidence="1"/>
<evidence type="ECO:0000313" key="2">
    <source>
        <dbReference type="Proteomes" id="UP001315967"/>
    </source>
</evidence>
<gene>
    <name evidence="1" type="primary">ortA</name>
    <name evidence="1" type="ORF">NRE15_11420</name>
</gene>
<organism evidence="1 2">
    <name type="scientific">Fundicoccus culcitae</name>
    <dbReference type="NCBI Taxonomy" id="2969821"/>
    <lineage>
        <taxon>Bacteria</taxon>
        <taxon>Bacillati</taxon>
        <taxon>Bacillota</taxon>
        <taxon>Bacilli</taxon>
        <taxon>Lactobacillales</taxon>
        <taxon>Aerococcaceae</taxon>
        <taxon>Fundicoccus</taxon>
    </lineage>
</organism>
<dbReference type="InterPro" id="IPR047755">
    <property type="entry name" value="OrtA"/>
</dbReference>
<proteinExistence type="predicted"/>
<sequence length="103" mass="11378">MVKKGEWVQISAVVLTAEQRAAQVPEDTKATPLIMWVKGYLLEEEAEVGQEVMIETVTKRRVGGTLVQVNPVYTHSFGRYIPEITQIHQLLADALEGGAENDG</sequence>
<keyword evidence="1" id="KW-0012">Acyltransferase</keyword>
<dbReference type="GO" id="GO:0016746">
    <property type="term" value="F:acyltransferase activity"/>
    <property type="evidence" value="ECO:0007669"/>
    <property type="project" value="UniProtKB-KW"/>
</dbReference>
<name>A0ABY5P442_9LACT</name>
<keyword evidence="2" id="KW-1185">Reference proteome</keyword>
<keyword evidence="1" id="KW-0808">Transferase</keyword>